<dbReference type="CDD" id="cd17546">
    <property type="entry name" value="REC_hyHK_CKI1_RcsC-like"/>
    <property type="match status" value="1"/>
</dbReference>
<feature type="region of interest" description="Disordered" evidence="4">
    <location>
        <begin position="236"/>
        <end position="484"/>
    </location>
</feature>
<keyword evidence="2" id="KW-0902">Two-component regulatory system</keyword>
<feature type="domain" description="Response regulatory" evidence="5">
    <location>
        <begin position="508"/>
        <end position="651"/>
    </location>
</feature>
<feature type="compositionally biased region" description="Low complexity" evidence="4">
    <location>
        <begin position="77"/>
        <end position="90"/>
    </location>
</feature>
<feature type="compositionally biased region" description="Polar residues" evidence="4">
    <location>
        <begin position="357"/>
        <end position="382"/>
    </location>
</feature>
<dbReference type="EMBL" id="HG937693">
    <property type="protein sequence ID" value="CDP33955.1"/>
    <property type="molecule type" value="Genomic_DNA"/>
</dbReference>
<dbReference type="InterPro" id="IPR001789">
    <property type="entry name" value="Sig_transdc_resp-reg_receiver"/>
</dbReference>
<dbReference type="SMART" id="SM00448">
    <property type="entry name" value="REC"/>
    <property type="match status" value="1"/>
</dbReference>
<dbReference type="PhylomeDB" id="A0A060SYI3"/>
<sequence>MANAIQTPVGNVYCSLLADRSSNDWCGAGPSLSLCALTDCGHLVAVMPFNFPVSPTMTSSSASAARSFSHNHHRHSSLSAASSHLSPALHVPSSNTSSQHPRERRVWVKRPGGTATTIIVHDDDLVDDLKTYIIRKYPTSLGRTCDPADINIKQMPSNDHSSNNNTTTTTTTTNNNNNNSSSSKHYNLASSPKRVALAPIVLEPDQTVFKVLDQYFPSGMTMADAWVIDFAQHQRESSSDDKIYVDPPAGPSLRSPPQAQSHVRSQSHDHHLSQPTPRPPLHSQRSLSEDHSADVSRPGVPEPQQSHSRAHSASPGQPSPVPPSQVAHRQINTVKEATPSPTSATSPVSATSKLPMINSNPGSRVTSPSATGGNSFKSSPNNGVLLLPRQFQMPKSQHDSHQTSRKQSTDGSINVNDEESSRETSQSRESDKTARRASDSNGTIGTTRANDASEVNGANGTAAKQPSKDRSARAQGPKPTINSSTAVALNKPLNLKMPILEGVVPQVNVLIVEDNLINQKILEAFMRRKKIRCSVAKNGKEAVDKWRQGGFHLVLMDIQLPVMSGIEATKEIRRLEHMNRIGVFSSSDVKQNVAAEDQLDTRLFRSPVIVVALTASSSSADKSEALAAGCNDFLTKPVNLLWLEQKTIEWGCMQALIDFEGWKHWAGRDNNAPPLGRSRSRSRPRSKSKRGSLPPLTGITSTTTPTTTTTSTPAVPRPEVAESVKVWQGPQGVKIKTLRYGSRGDKQALVQITGADHNWDGKILLANVEHKGARNDYSVEVDGKEFVVLILYQQHNRGELYLPGESGHRYISYSHDLSTQDNAQSFLAEYLKQPSEYEPRAR</sequence>
<organism evidence="6">
    <name type="scientific">Blastobotrys adeninivorans</name>
    <name type="common">Yeast</name>
    <name type="synonym">Arxula adeninivorans</name>
    <dbReference type="NCBI Taxonomy" id="409370"/>
    <lineage>
        <taxon>Eukaryota</taxon>
        <taxon>Fungi</taxon>
        <taxon>Dikarya</taxon>
        <taxon>Ascomycota</taxon>
        <taxon>Saccharomycotina</taxon>
        <taxon>Dipodascomycetes</taxon>
        <taxon>Dipodascales</taxon>
        <taxon>Trichomonascaceae</taxon>
        <taxon>Blastobotrys</taxon>
    </lineage>
</organism>
<dbReference type="GO" id="GO:0006950">
    <property type="term" value="P:response to stress"/>
    <property type="evidence" value="ECO:0007669"/>
    <property type="project" value="UniProtKB-ARBA"/>
</dbReference>
<feature type="compositionally biased region" description="Polar residues" evidence="4">
    <location>
        <begin position="439"/>
        <end position="450"/>
    </location>
</feature>
<feature type="region of interest" description="Disordered" evidence="4">
    <location>
        <begin position="64"/>
        <end position="109"/>
    </location>
</feature>
<name>A0A060SYI3_BLAAD</name>
<gene>
    <name evidence="6" type="ORF">GNLVRS02_ARAD1C01430g</name>
</gene>
<evidence type="ECO:0000259" key="5">
    <source>
        <dbReference type="PROSITE" id="PS50110"/>
    </source>
</evidence>
<dbReference type="SUPFAM" id="SSF52172">
    <property type="entry name" value="CheY-like"/>
    <property type="match status" value="1"/>
</dbReference>
<dbReference type="PROSITE" id="PS50110">
    <property type="entry name" value="RESPONSE_REGULATORY"/>
    <property type="match status" value="1"/>
</dbReference>
<feature type="compositionally biased region" description="Basic and acidic residues" evidence="4">
    <location>
        <begin position="419"/>
        <end position="438"/>
    </location>
</feature>
<dbReference type="FunFam" id="3.40.50.2300:FF:000146">
    <property type="entry name" value="Putative two-component response regulator SSK1p"/>
    <property type="match status" value="1"/>
</dbReference>
<dbReference type="Pfam" id="PF00072">
    <property type="entry name" value="Response_reg"/>
    <property type="match status" value="1"/>
</dbReference>
<evidence type="ECO:0000313" key="6">
    <source>
        <dbReference type="EMBL" id="CDP33955.1"/>
    </source>
</evidence>
<feature type="modified residue" description="4-aspartylphosphate" evidence="3">
    <location>
        <position position="557"/>
    </location>
</feature>
<dbReference type="PANTHER" id="PTHR45339:SF1">
    <property type="entry name" value="HYBRID SIGNAL TRANSDUCTION HISTIDINE KINASE J"/>
    <property type="match status" value="1"/>
</dbReference>
<feature type="compositionally biased region" description="Basic residues" evidence="4">
    <location>
        <begin position="678"/>
        <end position="690"/>
    </location>
</feature>
<dbReference type="GO" id="GO:0000156">
    <property type="term" value="F:phosphorelay response regulator activity"/>
    <property type="evidence" value="ECO:0007669"/>
    <property type="project" value="UniProtKB-ARBA"/>
</dbReference>
<evidence type="ECO:0000256" key="2">
    <source>
        <dbReference type="ARBA" id="ARBA00023012"/>
    </source>
</evidence>
<feature type="compositionally biased region" description="Polar residues" evidence="4">
    <location>
        <begin position="405"/>
        <end position="415"/>
    </location>
</feature>
<keyword evidence="1 3" id="KW-0597">Phosphoprotein</keyword>
<evidence type="ECO:0000256" key="4">
    <source>
        <dbReference type="SAM" id="MobiDB-lite"/>
    </source>
</evidence>
<feature type="compositionally biased region" description="Low complexity" evidence="4">
    <location>
        <begin position="337"/>
        <end position="352"/>
    </location>
</feature>
<evidence type="ECO:0000256" key="1">
    <source>
        <dbReference type="ARBA" id="ARBA00022553"/>
    </source>
</evidence>
<dbReference type="AlphaFoldDB" id="A0A060SYI3"/>
<feature type="compositionally biased region" description="Low complexity" evidence="4">
    <location>
        <begin position="691"/>
        <end position="713"/>
    </location>
</feature>
<dbReference type="Gene3D" id="3.40.50.2300">
    <property type="match status" value="1"/>
</dbReference>
<accession>A0A060SYI3</accession>
<reference evidence="6" key="2">
    <citation type="submission" date="2014-06" db="EMBL/GenBank/DDBJ databases">
        <title>The complete genome of Blastobotrys (Arxula) adeninivorans LS3 - a yeast of biotechnological interest.</title>
        <authorList>
            <person name="Kunze G."/>
            <person name="Gaillardin C."/>
            <person name="Czernicka M."/>
            <person name="Durrens P."/>
            <person name="Martin T."/>
            <person name="Boer E."/>
            <person name="Gabaldon T."/>
            <person name="Cruz J."/>
            <person name="Talla E."/>
            <person name="Marck C."/>
            <person name="Goffeau A."/>
            <person name="Barbe V."/>
            <person name="Baret P."/>
            <person name="Baronian K."/>
            <person name="Beier S."/>
            <person name="Bleykasten C."/>
            <person name="Bode R."/>
            <person name="Casaregola S."/>
            <person name="Despons L."/>
            <person name="Fairhead C."/>
            <person name="Giersberg M."/>
            <person name="Gierski P."/>
            <person name="Hahnel U."/>
            <person name="Hartmann A."/>
            <person name="Jankowska D."/>
            <person name="Jubin C."/>
            <person name="Jung P."/>
            <person name="Lafontaine I."/>
            <person name="Leh-Louis V."/>
            <person name="Lemaire M."/>
            <person name="Marcet-Houben M."/>
            <person name="Mascher M."/>
            <person name="Morel G."/>
            <person name="Richard G.-F."/>
            <person name="Riechen J."/>
            <person name="Sacerdot C."/>
            <person name="Sarkar A."/>
            <person name="Savel G."/>
            <person name="Schacherer J."/>
            <person name="Sherman D."/>
            <person name="Straub M.-L."/>
            <person name="Stein N."/>
            <person name="Thierry A."/>
            <person name="Trautwein-Schult A."/>
            <person name="Westhof E."/>
            <person name="Worch S."/>
            <person name="Dujon B."/>
            <person name="Souciet J.-L."/>
            <person name="Wincker P."/>
            <person name="Scholz U."/>
            <person name="Neuveglise N."/>
        </authorList>
    </citation>
    <scope>NUCLEOTIDE SEQUENCE</scope>
    <source>
        <strain evidence="6">LS3</strain>
    </source>
</reference>
<protein>
    <submittedName>
        <fullName evidence="6">ARAD1C01430p</fullName>
    </submittedName>
</protein>
<feature type="compositionally biased region" description="Polar residues" evidence="4">
    <location>
        <begin position="255"/>
        <end position="264"/>
    </location>
</feature>
<dbReference type="PANTHER" id="PTHR45339">
    <property type="entry name" value="HYBRID SIGNAL TRANSDUCTION HISTIDINE KINASE J"/>
    <property type="match status" value="1"/>
</dbReference>
<dbReference type="InterPro" id="IPR011006">
    <property type="entry name" value="CheY-like_superfamily"/>
</dbReference>
<reference evidence="6" key="1">
    <citation type="submission" date="2014-02" db="EMBL/GenBank/DDBJ databases">
        <authorList>
            <person name="Genoscope - CEA"/>
        </authorList>
    </citation>
    <scope>NUCLEOTIDE SEQUENCE</scope>
    <source>
        <strain evidence="6">LS3</strain>
    </source>
</reference>
<feature type="compositionally biased region" description="Low complexity" evidence="4">
    <location>
        <begin position="161"/>
        <end position="183"/>
    </location>
</feature>
<proteinExistence type="predicted"/>
<feature type="region of interest" description="Disordered" evidence="4">
    <location>
        <begin position="668"/>
        <end position="720"/>
    </location>
</feature>
<feature type="region of interest" description="Disordered" evidence="4">
    <location>
        <begin position="145"/>
        <end position="187"/>
    </location>
</feature>
<evidence type="ECO:0000256" key="3">
    <source>
        <dbReference type="PROSITE-ProRule" id="PRU00169"/>
    </source>
</evidence>